<feature type="active site" description="Proton donor/acceptor" evidence="12 14">
    <location>
        <position position="144"/>
    </location>
</feature>
<keyword evidence="7 12" id="KW-0220">Diaminopimelate biosynthesis</keyword>
<dbReference type="GO" id="GO:0005829">
    <property type="term" value="C:cytosol"/>
    <property type="evidence" value="ECO:0007669"/>
    <property type="project" value="TreeGrafter"/>
</dbReference>
<dbReference type="InterPro" id="IPR020624">
    <property type="entry name" value="Schiff_base-form_aldolases_CS"/>
</dbReference>
<evidence type="ECO:0000256" key="3">
    <source>
        <dbReference type="ARBA" id="ARBA00007592"/>
    </source>
</evidence>
<dbReference type="GO" id="GO:0019877">
    <property type="term" value="P:diaminopimelate biosynthetic process"/>
    <property type="evidence" value="ECO:0007669"/>
    <property type="project" value="UniProtKB-UniRule"/>
</dbReference>
<protein>
    <recommendedName>
        <fullName evidence="4 12">4-hydroxy-tetrahydrodipicolinate synthase</fullName>
        <shortName evidence="12">HTPA synthase</shortName>
        <ecNumber evidence="4 12">4.3.3.7</ecNumber>
    </recommendedName>
</protein>
<keyword evidence="9 12" id="KW-0456">Lyase</keyword>
<keyword evidence="8 12" id="KW-0457">Lysine biosynthesis</keyword>
<name>K6WKF3_9MICO</name>
<dbReference type="NCBIfam" id="TIGR00674">
    <property type="entry name" value="dapA"/>
    <property type="match status" value="1"/>
</dbReference>
<dbReference type="PIRSF" id="PIRSF001365">
    <property type="entry name" value="DHDPS"/>
    <property type="match status" value="1"/>
</dbReference>
<dbReference type="STRING" id="1184609.KILIM_004_00610"/>
<evidence type="ECO:0000256" key="5">
    <source>
        <dbReference type="ARBA" id="ARBA00022490"/>
    </source>
</evidence>
<dbReference type="Pfam" id="PF00701">
    <property type="entry name" value="DHDPS"/>
    <property type="match status" value="1"/>
</dbReference>
<sequence>MPGDTVIPMTAPLGRVLTAMVTPMTPDGCVDLDAAAALATYLVDQGNDGLVVNGTTGESATTSDDEKLALLEAVVAAVGSRATVIAGVGTNDTAHTLELARQAHGAGVDALLVVTPYYNKPPQEGLLAHFTAVADATPLPNVLYDIPGRSGVPIATDTLLRLGAHPRIVAVKDAKGDFWGATKVMAQTDLLWYSGNDADDLLHLALGATGFIGVTSHIATPQYVQMLQAWDAGDVQRAREIHRELVPVVDAVMNITQGAIMSKAALVELGVLRHLEVRLPLVPASPEQRTLLAAGMNASGVGQAAVAR</sequence>
<dbReference type="SUPFAM" id="SSF51569">
    <property type="entry name" value="Aldolase"/>
    <property type="match status" value="1"/>
</dbReference>
<proteinExistence type="inferred from homology"/>
<evidence type="ECO:0000256" key="1">
    <source>
        <dbReference type="ARBA" id="ARBA00003294"/>
    </source>
</evidence>
<keyword evidence="6 12" id="KW-0028">Amino-acid biosynthesis</keyword>
<evidence type="ECO:0000313" key="16">
    <source>
        <dbReference type="EMBL" id="GAB94271.1"/>
    </source>
</evidence>
<keyword evidence="10 12" id="KW-0704">Schiff base</keyword>
<comment type="subcellular location">
    <subcellularLocation>
        <location evidence="12">Cytoplasm</location>
    </subcellularLocation>
</comment>
<evidence type="ECO:0000256" key="13">
    <source>
        <dbReference type="PIRNR" id="PIRNR001365"/>
    </source>
</evidence>
<evidence type="ECO:0000313" key="17">
    <source>
        <dbReference type="Proteomes" id="UP000008366"/>
    </source>
</evidence>
<dbReference type="InterPro" id="IPR020625">
    <property type="entry name" value="Schiff_base-form_aldolases_AS"/>
</dbReference>
<keyword evidence="17" id="KW-1185">Reference proteome</keyword>
<dbReference type="Proteomes" id="UP000008366">
    <property type="component" value="Unassembled WGS sequence"/>
</dbReference>
<dbReference type="HAMAP" id="MF_00418">
    <property type="entry name" value="DapA"/>
    <property type="match status" value="1"/>
</dbReference>
<feature type="binding site" evidence="12 15">
    <location>
        <position position="56"/>
    </location>
    <ligand>
        <name>pyruvate</name>
        <dbReference type="ChEBI" id="CHEBI:15361"/>
    </ligand>
</feature>
<evidence type="ECO:0000256" key="6">
    <source>
        <dbReference type="ARBA" id="ARBA00022605"/>
    </source>
</evidence>
<dbReference type="PANTHER" id="PTHR12128:SF66">
    <property type="entry name" value="4-HYDROXY-2-OXOGLUTARATE ALDOLASE, MITOCHONDRIAL"/>
    <property type="match status" value="1"/>
</dbReference>
<comment type="caution">
    <text evidence="16">The sequence shown here is derived from an EMBL/GenBank/DDBJ whole genome shotgun (WGS) entry which is preliminary data.</text>
</comment>
<dbReference type="CDD" id="cd00950">
    <property type="entry name" value="DHDPS"/>
    <property type="match status" value="1"/>
</dbReference>
<dbReference type="PROSITE" id="PS00666">
    <property type="entry name" value="DHDPS_2"/>
    <property type="match status" value="1"/>
</dbReference>
<evidence type="ECO:0000256" key="2">
    <source>
        <dbReference type="ARBA" id="ARBA00005120"/>
    </source>
</evidence>
<dbReference type="PRINTS" id="PR00146">
    <property type="entry name" value="DHPICSNTHASE"/>
</dbReference>
<feature type="site" description="Part of a proton relay during catalysis" evidence="12">
    <location>
        <position position="55"/>
    </location>
</feature>
<dbReference type="GO" id="GO:0008840">
    <property type="term" value="F:4-hydroxy-tetrahydrodipicolinate synthase activity"/>
    <property type="evidence" value="ECO:0007669"/>
    <property type="project" value="UniProtKB-UniRule"/>
</dbReference>
<dbReference type="GO" id="GO:0009089">
    <property type="term" value="P:lysine biosynthetic process via diaminopimelate"/>
    <property type="evidence" value="ECO:0007669"/>
    <property type="project" value="UniProtKB-UniRule"/>
</dbReference>
<reference evidence="16 17" key="1">
    <citation type="submission" date="2012-08" db="EMBL/GenBank/DDBJ databases">
        <title>Whole genome shotgun sequence of Kineosphaera limosa NBRC 100340.</title>
        <authorList>
            <person name="Yoshida I."/>
            <person name="Isaki S."/>
            <person name="Hosoyama A."/>
            <person name="Tsuchikane K."/>
            <person name="Katsumata H."/>
            <person name="Ando Y."/>
            <person name="Ohji S."/>
            <person name="Hamada M."/>
            <person name="Tamura T."/>
            <person name="Yamazoe A."/>
            <person name="Yamazaki S."/>
            <person name="Fujita N."/>
        </authorList>
    </citation>
    <scope>NUCLEOTIDE SEQUENCE [LARGE SCALE GENOMIC DNA]</scope>
    <source>
        <strain evidence="16 17">NBRC 100340</strain>
    </source>
</reference>
<evidence type="ECO:0000256" key="8">
    <source>
        <dbReference type="ARBA" id="ARBA00023154"/>
    </source>
</evidence>
<evidence type="ECO:0000256" key="10">
    <source>
        <dbReference type="ARBA" id="ARBA00023270"/>
    </source>
</evidence>
<evidence type="ECO:0000256" key="11">
    <source>
        <dbReference type="ARBA" id="ARBA00047836"/>
    </source>
</evidence>
<evidence type="ECO:0000256" key="4">
    <source>
        <dbReference type="ARBA" id="ARBA00012086"/>
    </source>
</evidence>
<dbReference type="EC" id="4.3.3.7" evidence="4 12"/>
<evidence type="ECO:0000256" key="12">
    <source>
        <dbReference type="HAMAP-Rule" id="MF_00418"/>
    </source>
</evidence>
<comment type="similarity">
    <text evidence="3 12 13">Belongs to the DapA family.</text>
</comment>
<gene>
    <name evidence="12 16" type="primary">dapA</name>
    <name evidence="16" type="ORF">KILIM_004_00610</name>
</gene>
<dbReference type="AlphaFoldDB" id="K6WKF3"/>
<dbReference type="UniPathway" id="UPA00034">
    <property type="reaction ID" value="UER00017"/>
</dbReference>
<dbReference type="InterPro" id="IPR005263">
    <property type="entry name" value="DapA"/>
</dbReference>
<dbReference type="Gene3D" id="3.20.20.70">
    <property type="entry name" value="Aldolase class I"/>
    <property type="match status" value="1"/>
</dbReference>
<comment type="caution">
    <text evidence="12">Was originally thought to be a dihydrodipicolinate synthase (DHDPS), catalyzing the condensation of (S)-aspartate-beta-semialdehyde [(S)-ASA] and pyruvate to dihydrodipicolinate (DHDP). However, it was shown in E.coli that the product of the enzymatic reaction is not dihydrodipicolinate but in fact (4S)-4-hydroxy-2,3,4,5-tetrahydro-(2S)-dipicolinic acid (HTPA), and that the consecutive dehydration reaction leading to DHDP is not spontaneous but catalyzed by DapB.</text>
</comment>
<feature type="site" description="Part of a proton relay during catalysis" evidence="12">
    <location>
        <position position="118"/>
    </location>
</feature>
<accession>K6WKF3</accession>
<evidence type="ECO:0000256" key="14">
    <source>
        <dbReference type="PIRSR" id="PIRSR001365-1"/>
    </source>
</evidence>
<dbReference type="eggNOG" id="COG0329">
    <property type="taxonomic scope" value="Bacteria"/>
</dbReference>
<evidence type="ECO:0000256" key="9">
    <source>
        <dbReference type="ARBA" id="ARBA00023239"/>
    </source>
</evidence>
<dbReference type="SMART" id="SM01130">
    <property type="entry name" value="DHDPS"/>
    <property type="match status" value="1"/>
</dbReference>
<dbReference type="InterPro" id="IPR013785">
    <property type="entry name" value="Aldolase_TIM"/>
</dbReference>
<comment type="subunit">
    <text evidence="12">Homotetramer; dimer of dimers.</text>
</comment>
<keyword evidence="5 12" id="KW-0963">Cytoplasm</keyword>
<dbReference type="InterPro" id="IPR002220">
    <property type="entry name" value="DapA-like"/>
</dbReference>
<dbReference type="PROSITE" id="PS00665">
    <property type="entry name" value="DHDPS_1"/>
    <property type="match status" value="1"/>
</dbReference>
<comment type="catalytic activity">
    <reaction evidence="11 12">
        <text>L-aspartate 4-semialdehyde + pyruvate = (2S,4S)-4-hydroxy-2,3,4,5-tetrahydrodipicolinate + H2O + H(+)</text>
        <dbReference type="Rhea" id="RHEA:34171"/>
        <dbReference type="ChEBI" id="CHEBI:15361"/>
        <dbReference type="ChEBI" id="CHEBI:15377"/>
        <dbReference type="ChEBI" id="CHEBI:15378"/>
        <dbReference type="ChEBI" id="CHEBI:67139"/>
        <dbReference type="ChEBI" id="CHEBI:537519"/>
        <dbReference type="EC" id="4.3.3.7"/>
    </reaction>
</comment>
<comment type="function">
    <text evidence="1 12">Catalyzes the condensation of (S)-aspartate-beta-semialdehyde [(S)-ASA] and pyruvate to 4-hydroxy-tetrahydrodipicolinate (HTPA).</text>
</comment>
<comment type="pathway">
    <text evidence="2 12">Amino-acid biosynthesis; L-lysine biosynthesis via DAP pathway; (S)-tetrahydrodipicolinate from L-aspartate: step 3/4.</text>
</comment>
<dbReference type="EMBL" id="BAHD01000004">
    <property type="protein sequence ID" value="GAB94271.1"/>
    <property type="molecule type" value="Genomic_DNA"/>
</dbReference>
<evidence type="ECO:0000256" key="15">
    <source>
        <dbReference type="PIRSR" id="PIRSR001365-2"/>
    </source>
</evidence>
<feature type="binding site" evidence="12 15">
    <location>
        <position position="212"/>
    </location>
    <ligand>
        <name>pyruvate</name>
        <dbReference type="ChEBI" id="CHEBI:15361"/>
    </ligand>
</feature>
<organism evidence="16 17">
    <name type="scientific">Kineosphaera limosa NBRC 100340</name>
    <dbReference type="NCBI Taxonomy" id="1184609"/>
    <lineage>
        <taxon>Bacteria</taxon>
        <taxon>Bacillati</taxon>
        <taxon>Actinomycetota</taxon>
        <taxon>Actinomycetes</taxon>
        <taxon>Micrococcales</taxon>
        <taxon>Dermatophilaceae</taxon>
        <taxon>Kineosphaera</taxon>
    </lineage>
</organism>
<evidence type="ECO:0000256" key="7">
    <source>
        <dbReference type="ARBA" id="ARBA00022915"/>
    </source>
</evidence>
<feature type="active site" description="Schiff-base intermediate with substrate" evidence="12 14">
    <location>
        <position position="172"/>
    </location>
</feature>
<dbReference type="PANTHER" id="PTHR12128">
    <property type="entry name" value="DIHYDRODIPICOLINATE SYNTHASE"/>
    <property type="match status" value="1"/>
</dbReference>